<dbReference type="SUPFAM" id="SSF53098">
    <property type="entry name" value="Ribonuclease H-like"/>
    <property type="match status" value="1"/>
</dbReference>
<name>A0A9P7K4R5_9AGAR</name>
<feature type="compositionally biased region" description="Gly residues" evidence="1">
    <location>
        <begin position="10"/>
        <end position="20"/>
    </location>
</feature>
<dbReference type="SUPFAM" id="SSF101690">
    <property type="entry name" value="PAZ domain"/>
    <property type="match status" value="1"/>
</dbReference>
<dbReference type="PROSITE" id="PS50821">
    <property type="entry name" value="PAZ"/>
    <property type="match status" value="1"/>
</dbReference>
<accession>A0A9P7K4R5</accession>
<dbReference type="Pfam" id="PF16486">
    <property type="entry name" value="ArgoN"/>
    <property type="match status" value="1"/>
</dbReference>
<reference evidence="3" key="1">
    <citation type="submission" date="2021-02" db="EMBL/GenBank/DDBJ databases">
        <authorList>
            <person name="Nieuwenhuis M."/>
            <person name="Van De Peppel L.J.J."/>
        </authorList>
    </citation>
    <scope>NUCLEOTIDE SEQUENCE</scope>
    <source>
        <strain evidence="3">D49</strain>
    </source>
</reference>
<gene>
    <name evidence="3" type="ORF">H0H81_001298</name>
</gene>
<dbReference type="CDD" id="cd02846">
    <property type="entry name" value="PAZ_argonaute_like"/>
    <property type="match status" value="1"/>
</dbReference>
<dbReference type="InterPro" id="IPR036085">
    <property type="entry name" value="PAZ_dom_sf"/>
</dbReference>
<dbReference type="SMART" id="SM01163">
    <property type="entry name" value="DUF1785"/>
    <property type="match status" value="1"/>
</dbReference>
<dbReference type="InterPro" id="IPR032472">
    <property type="entry name" value="ArgoL2"/>
</dbReference>
<protein>
    <recommendedName>
        <fullName evidence="2">PAZ domain-containing protein</fullName>
    </recommendedName>
</protein>
<evidence type="ECO:0000313" key="3">
    <source>
        <dbReference type="EMBL" id="KAG5638201.1"/>
    </source>
</evidence>
<reference evidence="3" key="2">
    <citation type="submission" date="2021-10" db="EMBL/GenBank/DDBJ databases">
        <title>Phylogenomics reveals ancestral predisposition of the termite-cultivated fungus Termitomyces towards a domesticated lifestyle.</title>
        <authorList>
            <person name="Auxier B."/>
            <person name="Grum-Grzhimaylo A."/>
            <person name="Cardenas M.E."/>
            <person name="Lodge J.D."/>
            <person name="Laessoe T."/>
            <person name="Pedersen O."/>
            <person name="Smith M.E."/>
            <person name="Kuyper T.W."/>
            <person name="Franco-Molano E.A."/>
            <person name="Baroni T.J."/>
            <person name="Aanen D.K."/>
        </authorList>
    </citation>
    <scope>NUCLEOTIDE SEQUENCE</scope>
    <source>
        <strain evidence="3">D49</strain>
    </source>
</reference>
<dbReference type="Gene3D" id="2.170.260.10">
    <property type="entry name" value="paz domain"/>
    <property type="match status" value="1"/>
</dbReference>
<dbReference type="Pfam" id="PF02170">
    <property type="entry name" value="PAZ"/>
    <property type="match status" value="1"/>
</dbReference>
<dbReference type="OrthoDB" id="10252740at2759"/>
<dbReference type="EMBL" id="JABCKI010005775">
    <property type="protein sequence ID" value="KAG5638201.1"/>
    <property type="molecule type" value="Genomic_DNA"/>
</dbReference>
<feature type="domain" description="PAZ" evidence="2">
    <location>
        <begin position="288"/>
        <end position="402"/>
    </location>
</feature>
<keyword evidence="4" id="KW-1185">Reference proteome</keyword>
<dbReference type="Proteomes" id="UP000717328">
    <property type="component" value="Unassembled WGS sequence"/>
</dbReference>
<dbReference type="InterPro" id="IPR032474">
    <property type="entry name" value="Argonaute_N"/>
</dbReference>
<proteinExistence type="predicted"/>
<dbReference type="GO" id="GO:0003723">
    <property type="term" value="F:RNA binding"/>
    <property type="evidence" value="ECO:0007669"/>
    <property type="project" value="InterPro"/>
</dbReference>
<organism evidence="3 4">
    <name type="scientific">Sphagnurus paluster</name>
    <dbReference type="NCBI Taxonomy" id="117069"/>
    <lineage>
        <taxon>Eukaryota</taxon>
        <taxon>Fungi</taxon>
        <taxon>Dikarya</taxon>
        <taxon>Basidiomycota</taxon>
        <taxon>Agaricomycotina</taxon>
        <taxon>Agaricomycetes</taxon>
        <taxon>Agaricomycetidae</taxon>
        <taxon>Agaricales</taxon>
        <taxon>Tricholomatineae</taxon>
        <taxon>Lyophyllaceae</taxon>
        <taxon>Sphagnurus</taxon>
    </lineage>
</organism>
<sequence>MPPRGDSRGGPRGAGPGRGTPRGASLARGGGRGGATTRLAHHAIPSSHITTVGVKRPGYGTGGRPLPIFVNSFVTSIPEDIIHHYDVISPSEKTLPARLNMDLIKALQLDVAPAIFTPPGVYDGRKNLFAARELPFGDGTNTKEFDVSLSSNRVNVGGRGPKVYKIRLTKVAEINPEVLKRFIAGDQSHDNTVLTAITVSSYLRSQLSPANDNISGKALNVVIRMEPTMKYPFNVRSFFTNRETKDIGSGLQLWRGYFQSVRPASGRMLINVDISTGTMYKAGPLLGLCLEFLNRSEPNALATSRGFPDRERLRLQRFISGIRVITKQPGADGTIQQTPRVIKKLSTAGANALNFTMREGGSMSVADYFHKTQNQKLKFPDVICVEVGSGALIPLELCIVPPGQIMRKQVPPEKTKDVLEFATKRPKDRLASIVDGLAVLAYGQSEYVRQFGMHVDSSGPLKVQARVLKPPVLRYGAGSKQPTIRFFRPAEVTGWCIIVYEQHRRFGESAAQDMIAGLTASFRDVGIRFPANYTPLVKWENGQGRIEDQLRTAGGDVNRRHGKPPNLLVVVLPEGGNDIYTAVKHFGDITMGVATQCLKSSKCFRAKPQYYANVSLK</sequence>
<dbReference type="InterPro" id="IPR014811">
    <property type="entry name" value="ArgoL1"/>
</dbReference>
<evidence type="ECO:0000256" key="1">
    <source>
        <dbReference type="SAM" id="MobiDB-lite"/>
    </source>
</evidence>
<dbReference type="PANTHER" id="PTHR22891">
    <property type="entry name" value="EUKARYOTIC TRANSLATION INITIATION FACTOR 2C"/>
    <property type="match status" value="1"/>
</dbReference>
<dbReference type="Gene3D" id="3.40.50.2300">
    <property type="match status" value="1"/>
</dbReference>
<dbReference type="InterPro" id="IPR012337">
    <property type="entry name" value="RNaseH-like_sf"/>
</dbReference>
<comment type="caution">
    <text evidence="3">The sequence shown here is derived from an EMBL/GenBank/DDBJ whole genome shotgun (WGS) entry which is preliminary data.</text>
</comment>
<evidence type="ECO:0000313" key="4">
    <source>
        <dbReference type="Proteomes" id="UP000717328"/>
    </source>
</evidence>
<dbReference type="AlphaFoldDB" id="A0A9P7K4R5"/>
<feature type="region of interest" description="Disordered" evidence="1">
    <location>
        <begin position="1"/>
        <end position="36"/>
    </location>
</feature>
<dbReference type="Pfam" id="PF08699">
    <property type="entry name" value="ArgoL1"/>
    <property type="match status" value="1"/>
</dbReference>
<dbReference type="Pfam" id="PF16488">
    <property type="entry name" value="ArgoL2"/>
    <property type="match status" value="1"/>
</dbReference>
<dbReference type="InterPro" id="IPR003100">
    <property type="entry name" value="PAZ_dom"/>
</dbReference>
<evidence type="ECO:0000259" key="2">
    <source>
        <dbReference type="PROSITE" id="PS50821"/>
    </source>
</evidence>